<accession>A0ABC8M5L5</accession>
<evidence type="ECO:0000256" key="4">
    <source>
        <dbReference type="ARBA" id="ARBA00023163"/>
    </source>
</evidence>
<evidence type="ECO:0000256" key="3">
    <source>
        <dbReference type="ARBA" id="ARBA00023125"/>
    </source>
</evidence>
<keyword evidence="7" id="KW-1185">Reference proteome</keyword>
<evidence type="ECO:0000256" key="5">
    <source>
        <dbReference type="ARBA" id="ARBA00023242"/>
    </source>
</evidence>
<keyword evidence="4" id="KW-0804">Transcription</keyword>
<sequence>MLIEQCSRPVQKQLTTNDVKQTNLAVSGKKFQQLLDESGKKKETRASVYGPDGKVHEIWFSDNEERSLELTIGWRKFVVDYGLKECCDFVKVWMFRHRDTQNICLAIDATRFSFTKQVSKRIS</sequence>
<dbReference type="InterPro" id="IPR005508">
    <property type="entry name" value="At2g31720-like"/>
</dbReference>
<evidence type="ECO:0000313" key="7">
    <source>
        <dbReference type="Proteomes" id="UP001642260"/>
    </source>
</evidence>
<comment type="subcellular location">
    <subcellularLocation>
        <location evidence="1">Nucleus</location>
    </subcellularLocation>
</comment>
<evidence type="ECO:0008006" key="8">
    <source>
        <dbReference type="Google" id="ProtNLM"/>
    </source>
</evidence>
<dbReference type="Gene3D" id="2.40.330.10">
    <property type="entry name" value="DNA-binding pseudobarrel domain"/>
    <property type="match status" value="1"/>
</dbReference>
<dbReference type="GO" id="GO:0005634">
    <property type="term" value="C:nucleus"/>
    <property type="evidence" value="ECO:0007669"/>
    <property type="project" value="UniProtKB-SubCell"/>
</dbReference>
<comment type="caution">
    <text evidence="6">The sequence shown here is derived from an EMBL/GenBank/DDBJ whole genome shotgun (WGS) entry which is preliminary data.</text>
</comment>
<dbReference type="EMBL" id="CAKOAT010930708">
    <property type="protein sequence ID" value="CAH8391008.1"/>
    <property type="molecule type" value="Genomic_DNA"/>
</dbReference>
<evidence type="ECO:0000313" key="6">
    <source>
        <dbReference type="EMBL" id="CAH8391008.1"/>
    </source>
</evidence>
<dbReference type="PANTHER" id="PTHR31541:SF52">
    <property type="entry name" value="GENOME ASSEMBLY, CHROMOSOME: A05"/>
    <property type="match status" value="1"/>
</dbReference>
<keyword evidence="5" id="KW-0539">Nucleus</keyword>
<dbReference type="GO" id="GO:0003677">
    <property type="term" value="F:DNA binding"/>
    <property type="evidence" value="ECO:0007669"/>
    <property type="project" value="UniProtKB-KW"/>
</dbReference>
<reference evidence="6 7" key="1">
    <citation type="submission" date="2022-03" db="EMBL/GenBank/DDBJ databases">
        <authorList>
            <person name="Macdonald S."/>
            <person name="Ahmed S."/>
            <person name="Newling K."/>
        </authorList>
    </citation>
    <scope>NUCLEOTIDE SEQUENCE [LARGE SCALE GENOMIC DNA]</scope>
</reference>
<evidence type="ECO:0000256" key="1">
    <source>
        <dbReference type="ARBA" id="ARBA00004123"/>
    </source>
</evidence>
<keyword evidence="3" id="KW-0238">DNA-binding</keyword>
<evidence type="ECO:0000256" key="2">
    <source>
        <dbReference type="ARBA" id="ARBA00023015"/>
    </source>
</evidence>
<organism evidence="6 7">
    <name type="scientific">Eruca vesicaria subsp. sativa</name>
    <name type="common">Garden rocket</name>
    <name type="synonym">Eruca sativa</name>
    <dbReference type="NCBI Taxonomy" id="29727"/>
    <lineage>
        <taxon>Eukaryota</taxon>
        <taxon>Viridiplantae</taxon>
        <taxon>Streptophyta</taxon>
        <taxon>Embryophyta</taxon>
        <taxon>Tracheophyta</taxon>
        <taxon>Spermatophyta</taxon>
        <taxon>Magnoliopsida</taxon>
        <taxon>eudicotyledons</taxon>
        <taxon>Gunneridae</taxon>
        <taxon>Pentapetalae</taxon>
        <taxon>rosids</taxon>
        <taxon>malvids</taxon>
        <taxon>Brassicales</taxon>
        <taxon>Brassicaceae</taxon>
        <taxon>Brassiceae</taxon>
        <taxon>Eruca</taxon>
    </lineage>
</organism>
<proteinExistence type="predicted"/>
<dbReference type="AlphaFoldDB" id="A0ABC8M5L5"/>
<dbReference type="Proteomes" id="UP001642260">
    <property type="component" value="Unassembled WGS sequence"/>
</dbReference>
<gene>
    <name evidence="6" type="ORF">ERUC_LOCUS43491</name>
</gene>
<protein>
    <recommendedName>
        <fullName evidence="8">TF-B3 domain-containing protein</fullName>
    </recommendedName>
</protein>
<dbReference type="InterPro" id="IPR015300">
    <property type="entry name" value="DNA-bd_pseudobarrel_sf"/>
</dbReference>
<keyword evidence="2" id="KW-0805">Transcription regulation</keyword>
<dbReference type="SUPFAM" id="SSF101936">
    <property type="entry name" value="DNA-binding pseudobarrel domain"/>
    <property type="match status" value="1"/>
</dbReference>
<dbReference type="PANTHER" id="PTHR31541">
    <property type="entry name" value="B3 DOMAIN PLANT PROTEIN-RELATED"/>
    <property type="match status" value="1"/>
</dbReference>
<name>A0ABC8M5L5_ERUVS</name>